<dbReference type="PANTHER" id="PTHR34992">
    <property type="entry name" value="HYPHAL ANASTAMOSIS-7 PROTEIN"/>
    <property type="match status" value="1"/>
</dbReference>
<evidence type="ECO:0000256" key="7">
    <source>
        <dbReference type="ARBA" id="ARBA00023288"/>
    </source>
</evidence>
<feature type="transmembrane region" description="Helical" evidence="9">
    <location>
        <begin position="214"/>
        <end position="236"/>
    </location>
</feature>
<comment type="caution">
    <text evidence="12">The sequence shown here is derived from an EMBL/GenBank/DDBJ whole genome shotgun (WGS) entry which is preliminary data.</text>
</comment>
<keyword evidence="13" id="KW-1185">Reference proteome</keyword>
<evidence type="ECO:0000256" key="10">
    <source>
        <dbReference type="SAM" id="SignalP"/>
    </source>
</evidence>
<dbReference type="Proteomes" id="UP000756346">
    <property type="component" value="Unassembled WGS sequence"/>
</dbReference>
<accession>A0A9P8YF67</accession>
<dbReference type="CDD" id="cd21176">
    <property type="entry name" value="LPMO_auxiliary-like"/>
    <property type="match status" value="1"/>
</dbReference>
<feature type="signal peptide" evidence="10">
    <location>
        <begin position="1"/>
        <end position="21"/>
    </location>
</feature>
<evidence type="ECO:0000256" key="1">
    <source>
        <dbReference type="ARBA" id="ARBA00004609"/>
    </source>
</evidence>
<dbReference type="EMBL" id="JAGTJQ010000002">
    <property type="protein sequence ID" value="KAH7038330.1"/>
    <property type="molecule type" value="Genomic_DNA"/>
</dbReference>
<sequence>MAPSLLSAAAAALLLASQAAAHFTVQYPPTIQPFSDDGEDQAPCGGYTPDLASASTVTEFHVGGDSIATKSSHSQQNWLYRITTDNSASSSANWTQIGAITTQSGAGAYCQSKITVPDAWVGKTAILSIVGSAPDGLLYQCSAVKFVAGTAPSTPSQCTTANGVESFGASDPALSALVSNGGGSSSSPTPSGTPSSSTPASSSGTPRPSTTPNAAAPAAAAAGVVGAVVFGVAAMLV</sequence>
<feature type="domain" description="Copper acquisition factor BIM1-like" evidence="11">
    <location>
        <begin position="21"/>
        <end position="162"/>
    </location>
</feature>
<proteinExistence type="predicted"/>
<keyword evidence="7" id="KW-0449">Lipoprotein</keyword>
<name>A0A9P8YF67_9PEZI</name>
<feature type="region of interest" description="Disordered" evidence="8">
    <location>
        <begin position="178"/>
        <end position="214"/>
    </location>
</feature>
<evidence type="ECO:0000256" key="5">
    <source>
        <dbReference type="ARBA" id="ARBA00023136"/>
    </source>
</evidence>
<evidence type="ECO:0000256" key="3">
    <source>
        <dbReference type="ARBA" id="ARBA00022622"/>
    </source>
</evidence>
<organism evidence="12 13">
    <name type="scientific">Microdochium trichocladiopsis</name>
    <dbReference type="NCBI Taxonomy" id="1682393"/>
    <lineage>
        <taxon>Eukaryota</taxon>
        <taxon>Fungi</taxon>
        <taxon>Dikarya</taxon>
        <taxon>Ascomycota</taxon>
        <taxon>Pezizomycotina</taxon>
        <taxon>Sordariomycetes</taxon>
        <taxon>Xylariomycetidae</taxon>
        <taxon>Xylariales</taxon>
        <taxon>Microdochiaceae</taxon>
        <taxon>Microdochium</taxon>
    </lineage>
</organism>
<dbReference type="GO" id="GO:0005886">
    <property type="term" value="C:plasma membrane"/>
    <property type="evidence" value="ECO:0007669"/>
    <property type="project" value="UniProtKB-SubCell"/>
</dbReference>
<dbReference type="InterPro" id="IPR046530">
    <property type="entry name" value="BIM1-like_dom"/>
</dbReference>
<dbReference type="InterPro" id="IPR046936">
    <property type="entry name" value="BIM1-like"/>
</dbReference>
<keyword evidence="2" id="KW-1003">Cell membrane</keyword>
<feature type="compositionally biased region" description="Low complexity" evidence="8">
    <location>
        <begin position="185"/>
        <end position="214"/>
    </location>
</feature>
<keyword evidence="5 9" id="KW-0472">Membrane</keyword>
<comment type="subcellular location">
    <subcellularLocation>
        <location evidence="1">Cell membrane</location>
        <topology evidence="1">Lipid-anchor</topology>
        <topology evidence="1">GPI-anchor</topology>
    </subcellularLocation>
</comment>
<evidence type="ECO:0000259" key="11">
    <source>
        <dbReference type="Pfam" id="PF20238"/>
    </source>
</evidence>
<evidence type="ECO:0000313" key="12">
    <source>
        <dbReference type="EMBL" id="KAH7038330.1"/>
    </source>
</evidence>
<keyword evidence="9" id="KW-1133">Transmembrane helix</keyword>
<reference evidence="12" key="1">
    <citation type="journal article" date="2021" name="Nat. Commun.">
        <title>Genetic determinants of endophytism in the Arabidopsis root mycobiome.</title>
        <authorList>
            <person name="Mesny F."/>
            <person name="Miyauchi S."/>
            <person name="Thiergart T."/>
            <person name="Pickel B."/>
            <person name="Atanasova L."/>
            <person name="Karlsson M."/>
            <person name="Huettel B."/>
            <person name="Barry K.W."/>
            <person name="Haridas S."/>
            <person name="Chen C."/>
            <person name="Bauer D."/>
            <person name="Andreopoulos W."/>
            <person name="Pangilinan J."/>
            <person name="LaButti K."/>
            <person name="Riley R."/>
            <person name="Lipzen A."/>
            <person name="Clum A."/>
            <person name="Drula E."/>
            <person name="Henrissat B."/>
            <person name="Kohler A."/>
            <person name="Grigoriev I.V."/>
            <person name="Martin F.M."/>
            <person name="Hacquard S."/>
        </authorList>
    </citation>
    <scope>NUCLEOTIDE SEQUENCE</scope>
    <source>
        <strain evidence="12">MPI-CAGE-CH-0230</strain>
    </source>
</reference>
<dbReference type="OrthoDB" id="2146436at2759"/>
<dbReference type="RefSeq" id="XP_046017451.1">
    <property type="nucleotide sequence ID" value="XM_046158209.1"/>
</dbReference>
<keyword evidence="4 10" id="KW-0732">Signal</keyword>
<dbReference type="Pfam" id="PF20238">
    <property type="entry name" value="BIM1-like_dom"/>
    <property type="match status" value="1"/>
</dbReference>
<evidence type="ECO:0000256" key="2">
    <source>
        <dbReference type="ARBA" id="ARBA00022475"/>
    </source>
</evidence>
<evidence type="ECO:0000256" key="6">
    <source>
        <dbReference type="ARBA" id="ARBA00023180"/>
    </source>
</evidence>
<protein>
    <recommendedName>
        <fullName evidence="11">Copper acquisition factor BIM1-like domain-containing protein</fullName>
    </recommendedName>
</protein>
<dbReference type="PANTHER" id="PTHR34992:SF1">
    <property type="entry name" value="COPPER ACQUISITION FACTOR BIM1-LIKE DOMAIN-CONTAINING PROTEIN"/>
    <property type="match status" value="1"/>
</dbReference>
<dbReference type="GeneID" id="70187755"/>
<evidence type="ECO:0000256" key="8">
    <source>
        <dbReference type="SAM" id="MobiDB-lite"/>
    </source>
</evidence>
<feature type="chain" id="PRO_5040160858" description="Copper acquisition factor BIM1-like domain-containing protein" evidence="10">
    <location>
        <begin position="22"/>
        <end position="237"/>
    </location>
</feature>
<keyword evidence="9" id="KW-0812">Transmembrane</keyword>
<keyword evidence="3" id="KW-0336">GPI-anchor</keyword>
<gene>
    <name evidence="12" type="ORF">B0I36DRAFT_359908</name>
</gene>
<evidence type="ECO:0000313" key="13">
    <source>
        <dbReference type="Proteomes" id="UP000756346"/>
    </source>
</evidence>
<evidence type="ECO:0000256" key="4">
    <source>
        <dbReference type="ARBA" id="ARBA00022729"/>
    </source>
</evidence>
<dbReference type="AlphaFoldDB" id="A0A9P8YF67"/>
<dbReference type="GO" id="GO:0098552">
    <property type="term" value="C:side of membrane"/>
    <property type="evidence" value="ECO:0007669"/>
    <property type="project" value="UniProtKB-KW"/>
</dbReference>
<keyword evidence="6" id="KW-0325">Glycoprotein</keyword>
<evidence type="ECO:0000256" key="9">
    <source>
        <dbReference type="SAM" id="Phobius"/>
    </source>
</evidence>